<accession>A0AAW5V8V1</accession>
<feature type="transmembrane region" description="Helical" evidence="1">
    <location>
        <begin position="190"/>
        <end position="209"/>
    </location>
</feature>
<feature type="transmembrane region" description="Helical" evidence="1">
    <location>
        <begin position="40"/>
        <end position="58"/>
    </location>
</feature>
<keyword evidence="1" id="KW-0472">Membrane</keyword>
<feature type="transmembrane region" description="Helical" evidence="1">
    <location>
        <begin position="126"/>
        <end position="143"/>
    </location>
</feature>
<dbReference type="RefSeq" id="WP_265355350.1">
    <property type="nucleotide sequence ID" value="NZ_JAMQPS010000001.1"/>
</dbReference>
<feature type="transmembrane region" description="Helical" evidence="1">
    <location>
        <begin position="64"/>
        <end position="90"/>
    </location>
</feature>
<feature type="transmembrane region" description="Helical" evidence="1">
    <location>
        <begin position="163"/>
        <end position="184"/>
    </location>
</feature>
<comment type="caution">
    <text evidence="2">The sequence shown here is derived from an EMBL/GenBank/DDBJ whole genome shotgun (WGS) entry which is preliminary data.</text>
</comment>
<dbReference type="AlphaFoldDB" id="A0AAW5V8V1"/>
<gene>
    <name evidence="2" type="ORF">ND810_08950</name>
</gene>
<proteinExistence type="predicted"/>
<dbReference type="Proteomes" id="UP001209694">
    <property type="component" value="Unassembled WGS sequence"/>
</dbReference>
<keyword evidence="1" id="KW-0812">Transmembrane</keyword>
<feature type="transmembrane region" description="Helical" evidence="1">
    <location>
        <begin position="260"/>
        <end position="278"/>
    </location>
</feature>
<evidence type="ECO:0000313" key="2">
    <source>
        <dbReference type="EMBL" id="MCW7515282.1"/>
    </source>
</evidence>
<name>A0AAW5V8V1_9LEPT</name>
<evidence type="ECO:0000313" key="3">
    <source>
        <dbReference type="Proteomes" id="UP001209694"/>
    </source>
</evidence>
<keyword evidence="1" id="KW-1133">Transmembrane helix</keyword>
<feature type="transmembrane region" description="Helical" evidence="1">
    <location>
        <begin position="102"/>
        <end position="120"/>
    </location>
</feature>
<protein>
    <submittedName>
        <fullName evidence="2">Uncharacterized protein</fullName>
    </submittedName>
</protein>
<evidence type="ECO:0000256" key="1">
    <source>
        <dbReference type="SAM" id="Phobius"/>
    </source>
</evidence>
<sequence>MNHKLHLEFGVDLSLLLWNQSIVILIVSFVCILAVYHKKLLLFIISTLSIFAGIHFYLQSKHDLVSIMGFTKMILLLPFGLGAVIGYLSLPEPKQQKFLPWFNRYINFAVLANIFVMTFSPDGGTYRGFISRFVCFFLLLWLLQEMAKVRFQTTDTKQNIFTFNSSPLSWIYCHAGYRIVLLSLPTFVSSHYLLLEPMSILVMVSLYHLNKKQNQISYYFGFADTIVVTTLTVLMRYPLLPPFHLKGPYLTNLSEKQWDMLLVPIQLIVIGFVLRTIYKNRYQSNDIHT</sequence>
<feature type="transmembrane region" description="Helical" evidence="1">
    <location>
        <begin position="216"/>
        <end position="240"/>
    </location>
</feature>
<feature type="transmembrane region" description="Helical" evidence="1">
    <location>
        <begin position="15"/>
        <end position="35"/>
    </location>
</feature>
<reference evidence="2" key="1">
    <citation type="submission" date="2022-06" db="EMBL/GenBank/DDBJ databases">
        <title>Leptospira isolates from biofilms formed at urban environments.</title>
        <authorList>
            <person name="Ribeiro P.S."/>
            <person name="Sousa T."/>
            <person name="Carvalho N."/>
            <person name="Aburjaile F."/>
            <person name="Neves F."/>
            <person name="Oliveira D."/>
            <person name="Blanco L."/>
            <person name="Lima J."/>
            <person name="Costa F."/>
            <person name="Brenig B."/>
            <person name="Soares S."/>
            <person name="Ramos R."/>
            <person name="Goes-Neto A."/>
            <person name="Matiuzzi M."/>
            <person name="Azevedo V."/>
            <person name="Ristow P."/>
        </authorList>
    </citation>
    <scope>NUCLEOTIDE SEQUENCE</scope>
    <source>
        <strain evidence="2">VSF7</strain>
    </source>
</reference>
<organism evidence="2 3">
    <name type="scientific">Leptospira levettii</name>
    <dbReference type="NCBI Taxonomy" id="2023178"/>
    <lineage>
        <taxon>Bacteria</taxon>
        <taxon>Pseudomonadati</taxon>
        <taxon>Spirochaetota</taxon>
        <taxon>Spirochaetia</taxon>
        <taxon>Leptospirales</taxon>
        <taxon>Leptospiraceae</taxon>
        <taxon>Leptospira</taxon>
    </lineage>
</organism>
<dbReference type="EMBL" id="JAMQQD010000002">
    <property type="protein sequence ID" value="MCW7515282.1"/>
    <property type="molecule type" value="Genomic_DNA"/>
</dbReference>